<dbReference type="InterPro" id="IPR045518">
    <property type="entry name" value="2EXR"/>
</dbReference>
<keyword evidence="4" id="KW-1185">Reference proteome</keyword>
<proteinExistence type="predicted"/>
<evidence type="ECO:0000313" key="4">
    <source>
        <dbReference type="Proteomes" id="UP000178129"/>
    </source>
</evidence>
<name>A0A1E1K7G5_9HELO</name>
<dbReference type="EMBL" id="FJUW01000007">
    <property type="protein sequence ID" value="CZS93931.1"/>
    <property type="molecule type" value="Genomic_DNA"/>
</dbReference>
<accession>A0A1E1K7G5</accession>
<dbReference type="PANTHER" id="PTHR35910">
    <property type="entry name" value="2EXR DOMAIN-CONTAINING PROTEIN"/>
    <property type="match status" value="1"/>
</dbReference>
<evidence type="ECO:0000256" key="1">
    <source>
        <dbReference type="SAM" id="MobiDB-lite"/>
    </source>
</evidence>
<sequence length="357" mass="39840">MSKMANSNQNTPQIAKFAPKPIKISTRPPQTPTEFHFFSKLPLEIRLRIYTLSLPGPRLIPLIYNAPITPSPLTPHHEHEKRYQPRYLSPYPPLSPSRTPVKHSTITSPNLPPLSPLFHVNFEARAHMYTLYIACLPLSGLSASQAQKQILYNPAIDILFLPSRAGYNASFNNFTAIHTLTSPAALRGIRRLAVSEAVFLEEEKSRWRRTQITLGTGADVDIESEKGDDVRGGRIDGVTGKNLGIFWDVVMRKFTCVEEVWILGGGMEGQGQIPGEDIERCGGSDVSGSLESFDNERAVRLLRKRRLSFQGKVERAVRTLEEESGWIAPRWRIVGCQDEEGKVLFSGGRGGPTSVKR</sequence>
<dbReference type="Proteomes" id="UP000178129">
    <property type="component" value="Unassembled WGS sequence"/>
</dbReference>
<protein>
    <recommendedName>
        <fullName evidence="2">2EXR domain-containing protein</fullName>
    </recommendedName>
</protein>
<feature type="region of interest" description="Disordered" evidence="1">
    <location>
        <begin position="1"/>
        <end position="26"/>
    </location>
</feature>
<feature type="domain" description="2EXR" evidence="2">
    <location>
        <begin position="35"/>
        <end position="159"/>
    </location>
</feature>
<gene>
    <name evidence="3" type="ORF">RCO7_08081</name>
</gene>
<dbReference type="Pfam" id="PF20150">
    <property type="entry name" value="2EXR"/>
    <property type="match status" value="1"/>
</dbReference>
<dbReference type="STRING" id="914237.A0A1E1K7G5"/>
<feature type="compositionally biased region" description="Polar residues" evidence="1">
    <location>
        <begin position="1"/>
        <end position="13"/>
    </location>
</feature>
<reference evidence="4" key="1">
    <citation type="submission" date="2016-03" db="EMBL/GenBank/DDBJ databases">
        <authorList>
            <person name="Ploux O."/>
        </authorList>
    </citation>
    <scope>NUCLEOTIDE SEQUENCE [LARGE SCALE GENOMIC DNA]</scope>
    <source>
        <strain evidence="4">UK7</strain>
    </source>
</reference>
<dbReference type="PANTHER" id="PTHR35910:SF6">
    <property type="entry name" value="2EXR DOMAIN-CONTAINING PROTEIN"/>
    <property type="match status" value="1"/>
</dbReference>
<evidence type="ECO:0000259" key="2">
    <source>
        <dbReference type="Pfam" id="PF20150"/>
    </source>
</evidence>
<evidence type="ECO:0000313" key="3">
    <source>
        <dbReference type="EMBL" id="CZS93931.1"/>
    </source>
</evidence>
<organism evidence="3 4">
    <name type="scientific">Rhynchosporium graminicola</name>
    <dbReference type="NCBI Taxonomy" id="2792576"/>
    <lineage>
        <taxon>Eukaryota</taxon>
        <taxon>Fungi</taxon>
        <taxon>Dikarya</taxon>
        <taxon>Ascomycota</taxon>
        <taxon>Pezizomycotina</taxon>
        <taxon>Leotiomycetes</taxon>
        <taxon>Helotiales</taxon>
        <taxon>Ploettnerulaceae</taxon>
        <taxon>Rhynchosporium</taxon>
    </lineage>
</organism>
<dbReference type="AlphaFoldDB" id="A0A1E1K7G5"/>
<dbReference type="InParanoid" id="A0A1E1K7G5"/>
<comment type="caution">
    <text evidence="3">The sequence shown here is derived from an EMBL/GenBank/DDBJ whole genome shotgun (WGS) entry which is preliminary data.</text>
</comment>